<organism evidence="4 5">
    <name type="scientific">Spongiibacter pelagi</name>
    <dbReference type="NCBI Taxonomy" id="2760804"/>
    <lineage>
        <taxon>Bacteria</taxon>
        <taxon>Pseudomonadati</taxon>
        <taxon>Pseudomonadota</taxon>
        <taxon>Gammaproteobacteria</taxon>
        <taxon>Cellvibrionales</taxon>
        <taxon>Spongiibacteraceae</taxon>
        <taxon>Spongiibacter</taxon>
    </lineage>
</organism>
<dbReference type="PROSITE" id="PS00061">
    <property type="entry name" value="ADH_SHORT"/>
    <property type="match status" value="1"/>
</dbReference>
<evidence type="ECO:0000256" key="3">
    <source>
        <dbReference type="RuleBase" id="RU000363"/>
    </source>
</evidence>
<comment type="caution">
    <text evidence="4">The sequence shown here is derived from an EMBL/GenBank/DDBJ whole genome shotgun (WGS) entry which is preliminary data.</text>
</comment>
<dbReference type="SUPFAM" id="SSF51735">
    <property type="entry name" value="NAD(P)-binding Rossmann-fold domains"/>
    <property type="match status" value="1"/>
</dbReference>
<dbReference type="Pfam" id="PF00106">
    <property type="entry name" value="adh_short"/>
    <property type="match status" value="1"/>
</dbReference>
<gene>
    <name evidence="4" type="ORF">IB286_13745</name>
</gene>
<sequence length="258" mass="27260">MKLKNRVLVITGGASGLGQATARYMVSEKGAKVALLDLNEAAGTATVEELGEENAIFCQTDVTSEESIDVAIAAIMDKFGAIHMNVNAAGIPLPCKILDREGKASSLAKYAMVINVNLMGVFNVMAKCAEQMAKNEPDQKGERGVIVNVSSGAAYEGQIGQSAYSGSKAGVNGMNIPAARELGPLGIRVNSIAPGLFGTPMIKSMDQKVQDALIQMVEAPRRMGEMDEFAHTCAFLAENAYMNGRVIRLDAATVMQAK</sequence>
<dbReference type="AlphaFoldDB" id="A0A927C3E4"/>
<dbReference type="Proteomes" id="UP000610558">
    <property type="component" value="Unassembled WGS sequence"/>
</dbReference>
<name>A0A927C3E4_9GAMM</name>
<dbReference type="PANTHER" id="PTHR43658:SF8">
    <property type="entry name" value="17-BETA-HYDROXYSTEROID DEHYDROGENASE 14-RELATED"/>
    <property type="match status" value="1"/>
</dbReference>
<evidence type="ECO:0000256" key="2">
    <source>
        <dbReference type="ARBA" id="ARBA00023002"/>
    </source>
</evidence>
<evidence type="ECO:0000256" key="1">
    <source>
        <dbReference type="ARBA" id="ARBA00006484"/>
    </source>
</evidence>
<keyword evidence="5" id="KW-1185">Reference proteome</keyword>
<comment type="similarity">
    <text evidence="1 3">Belongs to the short-chain dehydrogenases/reductases (SDR) family.</text>
</comment>
<dbReference type="RefSeq" id="WP_190766501.1">
    <property type="nucleotide sequence ID" value="NZ_JACXLD010000010.1"/>
</dbReference>
<protein>
    <submittedName>
        <fullName evidence="4">SDR family NAD(P)-dependent oxidoreductase</fullName>
    </submittedName>
</protein>
<dbReference type="InterPro" id="IPR020904">
    <property type="entry name" value="Sc_DH/Rdtase_CS"/>
</dbReference>
<evidence type="ECO:0000313" key="4">
    <source>
        <dbReference type="EMBL" id="MBD2860064.1"/>
    </source>
</evidence>
<dbReference type="GO" id="GO:0016491">
    <property type="term" value="F:oxidoreductase activity"/>
    <property type="evidence" value="ECO:0007669"/>
    <property type="project" value="UniProtKB-KW"/>
</dbReference>
<proteinExistence type="inferred from homology"/>
<dbReference type="InterPro" id="IPR002347">
    <property type="entry name" value="SDR_fam"/>
</dbReference>
<dbReference type="InterPro" id="IPR036291">
    <property type="entry name" value="NAD(P)-bd_dom_sf"/>
</dbReference>
<evidence type="ECO:0000313" key="5">
    <source>
        <dbReference type="Proteomes" id="UP000610558"/>
    </source>
</evidence>
<dbReference type="FunFam" id="3.40.50.720:FF:000173">
    <property type="entry name" value="3-oxoacyl-[acyl-carrier protein] reductase"/>
    <property type="match status" value="1"/>
</dbReference>
<keyword evidence="2" id="KW-0560">Oxidoreductase</keyword>
<accession>A0A927C3E4</accession>
<dbReference type="Gene3D" id="3.40.50.720">
    <property type="entry name" value="NAD(P)-binding Rossmann-like Domain"/>
    <property type="match status" value="1"/>
</dbReference>
<dbReference type="PANTHER" id="PTHR43658">
    <property type="entry name" value="SHORT-CHAIN DEHYDROGENASE/REDUCTASE"/>
    <property type="match status" value="1"/>
</dbReference>
<dbReference type="PRINTS" id="PR00081">
    <property type="entry name" value="GDHRDH"/>
</dbReference>
<dbReference type="PRINTS" id="PR00080">
    <property type="entry name" value="SDRFAMILY"/>
</dbReference>
<dbReference type="EMBL" id="JACXLD010000010">
    <property type="protein sequence ID" value="MBD2860064.1"/>
    <property type="molecule type" value="Genomic_DNA"/>
</dbReference>
<reference evidence="4" key="1">
    <citation type="submission" date="2020-09" db="EMBL/GenBank/DDBJ databases">
        <authorList>
            <person name="Yoon J.-W."/>
        </authorList>
    </citation>
    <scope>NUCLEOTIDE SEQUENCE</scope>
    <source>
        <strain evidence="4">KMU-158</strain>
    </source>
</reference>